<dbReference type="GO" id="GO:0005634">
    <property type="term" value="C:nucleus"/>
    <property type="evidence" value="ECO:0007669"/>
    <property type="project" value="UniProtKB-SubCell"/>
</dbReference>
<dbReference type="InterPro" id="IPR035979">
    <property type="entry name" value="RBD_domain_sf"/>
</dbReference>
<accession>A0A1D2VQY7</accession>
<dbReference type="Gene3D" id="3.30.70.330">
    <property type="match status" value="3"/>
</dbReference>
<dbReference type="EMBL" id="KV454475">
    <property type="protein sequence ID" value="ODV63977.1"/>
    <property type="molecule type" value="Genomic_DNA"/>
</dbReference>
<evidence type="ECO:0000256" key="6">
    <source>
        <dbReference type="SAM" id="MobiDB-lite"/>
    </source>
</evidence>
<evidence type="ECO:0000259" key="7">
    <source>
        <dbReference type="PROSITE" id="PS50102"/>
    </source>
</evidence>
<evidence type="ECO:0000313" key="9">
    <source>
        <dbReference type="Proteomes" id="UP000095038"/>
    </source>
</evidence>
<dbReference type="RefSeq" id="XP_020050284.1">
    <property type="nucleotide sequence ID" value="XM_020191468.1"/>
</dbReference>
<keyword evidence="4" id="KW-0539">Nucleus</keyword>
<dbReference type="InParanoid" id="A0A1D2VQY7"/>
<feature type="domain" description="RRM" evidence="7">
    <location>
        <begin position="146"/>
        <end position="223"/>
    </location>
</feature>
<dbReference type="PANTHER" id="PTHR48039:SF5">
    <property type="entry name" value="RNA-BINDING PROTEIN 28"/>
    <property type="match status" value="1"/>
</dbReference>
<dbReference type="InterPro" id="IPR051945">
    <property type="entry name" value="RRM_MRD1_RNA_proc_ribogen"/>
</dbReference>
<dbReference type="SMART" id="SM00360">
    <property type="entry name" value="RRM"/>
    <property type="match status" value="2"/>
</dbReference>
<name>A0A1D2VQY7_9ASCO</name>
<keyword evidence="9" id="KW-1185">Reference proteome</keyword>
<keyword evidence="2" id="KW-0677">Repeat</keyword>
<organism evidence="8 9">
    <name type="scientific">Ascoidea rubescens DSM 1968</name>
    <dbReference type="NCBI Taxonomy" id="1344418"/>
    <lineage>
        <taxon>Eukaryota</taxon>
        <taxon>Fungi</taxon>
        <taxon>Dikarya</taxon>
        <taxon>Ascomycota</taxon>
        <taxon>Saccharomycotina</taxon>
        <taxon>Saccharomycetes</taxon>
        <taxon>Ascoideaceae</taxon>
        <taxon>Ascoidea</taxon>
    </lineage>
</organism>
<dbReference type="InterPro" id="IPR012677">
    <property type="entry name" value="Nucleotide-bd_a/b_plait_sf"/>
</dbReference>
<sequence>MLLTYGILVGEVARADIVTSHGVSRGMGILTSSNNNNYNLICIRTVEFVNEEDVQKAIDRFNHTTFLGREIFVREDNPPPEQRDSGRDRYSDRYRERDRYDRNRDRDRGRFGGRDRYDRGGRDDRRYDRHDRYDREGGSYNTSKGYEIFVANLPFSVNWQRLKDLFREIGDIIRADVAEDYRGRSKGYGTVSFATKEESDRAIEKFNGREVEGRQLDVRASKFNPPDESNDEDGERDFGRRSSSRSQSSKPKDEDDFPEGIRGLGEKSNTIFASNLPWSTSDDDLYDLFETVGVVDKAKIQLDSTGRGNGSAVVRFEQEDDATTAIERLDGFEYGKRDLRISYALFPPSKNDVDTEI</sequence>
<dbReference type="Pfam" id="PF00076">
    <property type="entry name" value="RRM_1"/>
    <property type="match status" value="2"/>
</dbReference>
<keyword evidence="3 5" id="KW-0694">RNA-binding</keyword>
<proteinExistence type="predicted"/>
<feature type="region of interest" description="Disordered" evidence="6">
    <location>
        <begin position="214"/>
        <end position="264"/>
    </location>
</feature>
<reference evidence="9" key="1">
    <citation type="submission" date="2016-05" db="EMBL/GenBank/DDBJ databases">
        <title>Comparative genomics of biotechnologically important yeasts.</title>
        <authorList>
            <consortium name="DOE Joint Genome Institute"/>
            <person name="Riley R."/>
            <person name="Haridas S."/>
            <person name="Wolfe K.H."/>
            <person name="Lopes M.R."/>
            <person name="Hittinger C.T."/>
            <person name="Goker M."/>
            <person name="Salamov A."/>
            <person name="Wisecaver J."/>
            <person name="Long T.M."/>
            <person name="Aerts A.L."/>
            <person name="Barry K."/>
            <person name="Choi C."/>
            <person name="Clum A."/>
            <person name="Coughlan A.Y."/>
            <person name="Deshpande S."/>
            <person name="Douglass A.P."/>
            <person name="Hanson S.J."/>
            <person name="Klenk H.-P."/>
            <person name="Labutti K."/>
            <person name="Lapidus A."/>
            <person name="Lindquist E."/>
            <person name="Lipzen A."/>
            <person name="Meier-Kolthoff J.P."/>
            <person name="Ohm R.A."/>
            <person name="Otillar R.P."/>
            <person name="Pangilinan J."/>
            <person name="Peng Y."/>
            <person name="Rokas A."/>
            <person name="Rosa C.A."/>
            <person name="Scheuner C."/>
            <person name="Sibirny A.A."/>
            <person name="Slot J.C."/>
            <person name="Stielow J.B."/>
            <person name="Sun H."/>
            <person name="Kurtzman C.P."/>
            <person name="Blackwell M."/>
            <person name="Grigoriev I.V."/>
            <person name="Jeffries T.W."/>
        </authorList>
    </citation>
    <scope>NUCLEOTIDE SEQUENCE [LARGE SCALE GENOMIC DNA]</scope>
    <source>
        <strain evidence="9">DSM 1968</strain>
    </source>
</reference>
<evidence type="ECO:0000313" key="8">
    <source>
        <dbReference type="EMBL" id="ODV63977.1"/>
    </source>
</evidence>
<dbReference type="FunCoup" id="A0A1D2VQY7">
    <property type="interactions" value="714"/>
</dbReference>
<dbReference type="GO" id="GO:0003729">
    <property type="term" value="F:mRNA binding"/>
    <property type="evidence" value="ECO:0007669"/>
    <property type="project" value="TreeGrafter"/>
</dbReference>
<dbReference type="AlphaFoldDB" id="A0A1D2VQY7"/>
<evidence type="ECO:0000256" key="2">
    <source>
        <dbReference type="ARBA" id="ARBA00022737"/>
    </source>
</evidence>
<dbReference type="SUPFAM" id="SSF54928">
    <property type="entry name" value="RNA-binding domain, RBD"/>
    <property type="match status" value="3"/>
</dbReference>
<gene>
    <name evidence="8" type="ORF">ASCRUDRAFT_68027</name>
</gene>
<dbReference type="STRING" id="1344418.A0A1D2VQY7"/>
<feature type="compositionally biased region" description="Basic and acidic residues" evidence="6">
    <location>
        <begin position="72"/>
        <end position="137"/>
    </location>
</feature>
<comment type="subcellular location">
    <subcellularLocation>
        <location evidence="1">Nucleus</location>
    </subcellularLocation>
</comment>
<dbReference type="InterPro" id="IPR000504">
    <property type="entry name" value="RRM_dom"/>
</dbReference>
<protein>
    <submittedName>
        <fullName evidence="8">RNA-binding domain-containing protein</fullName>
    </submittedName>
</protein>
<evidence type="ECO:0000256" key="4">
    <source>
        <dbReference type="ARBA" id="ARBA00023242"/>
    </source>
</evidence>
<evidence type="ECO:0000256" key="5">
    <source>
        <dbReference type="PROSITE-ProRule" id="PRU00176"/>
    </source>
</evidence>
<dbReference type="GeneID" id="30965104"/>
<evidence type="ECO:0000256" key="3">
    <source>
        <dbReference type="ARBA" id="ARBA00022884"/>
    </source>
</evidence>
<feature type="domain" description="RRM" evidence="7">
    <location>
        <begin position="269"/>
        <end position="346"/>
    </location>
</feature>
<dbReference type="Proteomes" id="UP000095038">
    <property type="component" value="Unassembled WGS sequence"/>
</dbReference>
<dbReference type="FunFam" id="3.30.70.330:FF:000362">
    <property type="entry name" value="GBP2p Poly(A+) RNA-binding protein"/>
    <property type="match status" value="1"/>
</dbReference>
<feature type="region of interest" description="Disordered" evidence="6">
    <location>
        <begin position="72"/>
        <end position="138"/>
    </location>
</feature>
<dbReference type="PROSITE" id="PS50102">
    <property type="entry name" value="RRM"/>
    <property type="match status" value="2"/>
</dbReference>
<dbReference type="PANTHER" id="PTHR48039">
    <property type="entry name" value="RNA-BINDING MOTIF PROTEIN 14B"/>
    <property type="match status" value="1"/>
</dbReference>
<evidence type="ECO:0000256" key="1">
    <source>
        <dbReference type="ARBA" id="ARBA00004123"/>
    </source>
</evidence>
<dbReference type="OrthoDB" id="1049195at2759"/>